<comment type="caution">
    <text evidence="2">The sequence shown here is derived from an EMBL/GenBank/DDBJ whole genome shotgun (WGS) entry which is preliminary data.</text>
</comment>
<dbReference type="RefSeq" id="WP_242285123.1">
    <property type="nucleotide sequence ID" value="NZ_JAKKSL010000001.1"/>
</dbReference>
<name>A0ABS9WZW3_9GAMM</name>
<protein>
    <submittedName>
        <fullName evidence="2">Inovirus Gp2 family protein</fullName>
    </submittedName>
</protein>
<keyword evidence="3" id="KW-1185">Reference proteome</keyword>
<gene>
    <name evidence="2" type="ORF">L3081_09315</name>
</gene>
<sequence length="190" mass="22558">MAYISKGKAITVNGQTWLVNSAKSGLFTKQLTMMIAQIENMLSYHSKVLVIRFDLRLYEYTPNNTLITIFNRRLFKWLTRKYGVSRIGFAWCRERETAKQQHYHYVLLLDGHKVRHPHEILLRIKEVWETQLNGSMYTPENCYYNIQRDDRQSIQGAIWRVSYLAKGRGKGYRDKQAKDYGTSRIKKRDN</sequence>
<feature type="domain" description="YagK/YfjJ C-terminal" evidence="1">
    <location>
        <begin position="43"/>
        <end position="183"/>
    </location>
</feature>
<dbReference type="InterPro" id="IPR057271">
    <property type="entry name" value="YagK_YfjJ_C"/>
</dbReference>
<dbReference type="Proteomes" id="UP001139646">
    <property type="component" value="Unassembled WGS sequence"/>
</dbReference>
<dbReference type="EMBL" id="JAKKSL010000001">
    <property type="protein sequence ID" value="MCI2283552.1"/>
    <property type="molecule type" value="Genomic_DNA"/>
</dbReference>
<dbReference type="Pfam" id="PF11726">
    <property type="entry name" value="YagK_YfjJ_C"/>
    <property type="match status" value="1"/>
</dbReference>
<organism evidence="2 3">
    <name type="scientific">Colwellia maritima</name>
    <dbReference type="NCBI Taxonomy" id="2912588"/>
    <lineage>
        <taxon>Bacteria</taxon>
        <taxon>Pseudomonadati</taxon>
        <taxon>Pseudomonadota</taxon>
        <taxon>Gammaproteobacteria</taxon>
        <taxon>Alteromonadales</taxon>
        <taxon>Colwelliaceae</taxon>
        <taxon>Colwellia</taxon>
    </lineage>
</organism>
<evidence type="ECO:0000313" key="2">
    <source>
        <dbReference type="EMBL" id="MCI2283552.1"/>
    </source>
</evidence>
<evidence type="ECO:0000259" key="1">
    <source>
        <dbReference type="Pfam" id="PF11726"/>
    </source>
</evidence>
<evidence type="ECO:0000313" key="3">
    <source>
        <dbReference type="Proteomes" id="UP001139646"/>
    </source>
</evidence>
<reference evidence="2" key="1">
    <citation type="submission" date="2022-01" db="EMBL/GenBank/DDBJ databases">
        <title>Colwellia maritima, isolated from seawater.</title>
        <authorList>
            <person name="Kristyanto S."/>
            <person name="Jung J."/>
            <person name="Jeon C.O."/>
        </authorList>
    </citation>
    <scope>NUCLEOTIDE SEQUENCE</scope>
    <source>
        <strain evidence="2">MSW7</strain>
    </source>
</reference>
<accession>A0ABS9WZW3</accession>
<proteinExistence type="predicted"/>